<name>A0A067C462_SAPPC</name>
<reference evidence="1 2" key="1">
    <citation type="journal article" date="2013" name="PLoS Genet.">
        <title>Distinctive expansion of potential virulence genes in the genome of the oomycete fish pathogen Saprolegnia parasitica.</title>
        <authorList>
            <person name="Jiang R.H."/>
            <person name="de Bruijn I."/>
            <person name="Haas B.J."/>
            <person name="Belmonte R."/>
            <person name="Lobach L."/>
            <person name="Christie J."/>
            <person name="van den Ackerveken G."/>
            <person name="Bottin A."/>
            <person name="Bulone V."/>
            <person name="Diaz-Moreno S.M."/>
            <person name="Dumas B."/>
            <person name="Fan L."/>
            <person name="Gaulin E."/>
            <person name="Govers F."/>
            <person name="Grenville-Briggs L.J."/>
            <person name="Horner N.R."/>
            <person name="Levin J.Z."/>
            <person name="Mammella M."/>
            <person name="Meijer H.J."/>
            <person name="Morris P."/>
            <person name="Nusbaum C."/>
            <person name="Oome S."/>
            <person name="Phillips A.J."/>
            <person name="van Rooyen D."/>
            <person name="Rzeszutek E."/>
            <person name="Saraiva M."/>
            <person name="Secombes C.J."/>
            <person name="Seidl M.F."/>
            <person name="Snel B."/>
            <person name="Stassen J.H."/>
            <person name="Sykes S."/>
            <person name="Tripathy S."/>
            <person name="van den Berg H."/>
            <person name="Vega-Arreguin J.C."/>
            <person name="Wawra S."/>
            <person name="Young S.K."/>
            <person name="Zeng Q."/>
            <person name="Dieguez-Uribeondo J."/>
            <person name="Russ C."/>
            <person name="Tyler B.M."/>
            <person name="van West P."/>
        </authorList>
    </citation>
    <scope>NUCLEOTIDE SEQUENCE [LARGE SCALE GENOMIC DNA]</scope>
    <source>
        <strain evidence="1 2">CBS 223.65</strain>
    </source>
</reference>
<organism evidence="1 2">
    <name type="scientific">Saprolegnia parasitica (strain CBS 223.65)</name>
    <dbReference type="NCBI Taxonomy" id="695850"/>
    <lineage>
        <taxon>Eukaryota</taxon>
        <taxon>Sar</taxon>
        <taxon>Stramenopiles</taxon>
        <taxon>Oomycota</taxon>
        <taxon>Saprolegniomycetes</taxon>
        <taxon>Saprolegniales</taxon>
        <taxon>Saprolegniaceae</taxon>
        <taxon>Saprolegnia</taxon>
    </lineage>
</organism>
<proteinExistence type="predicted"/>
<dbReference type="OrthoDB" id="10589992at2759"/>
<dbReference type="Proteomes" id="UP000030745">
    <property type="component" value="Unassembled WGS sequence"/>
</dbReference>
<dbReference type="VEuPathDB" id="FungiDB:SPRG_10076"/>
<protein>
    <submittedName>
        <fullName evidence="1">Uncharacterized protein</fullName>
    </submittedName>
</protein>
<dbReference type="RefSeq" id="XP_012205395.1">
    <property type="nucleotide sequence ID" value="XM_012350005.1"/>
</dbReference>
<gene>
    <name evidence="1" type="ORF">SPRG_10076</name>
</gene>
<dbReference type="EMBL" id="KK583248">
    <property type="protein sequence ID" value="KDO23930.1"/>
    <property type="molecule type" value="Genomic_DNA"/>
</dbReference>
<keyword evidence="2" id="KW-1185">Reference proteome</keyword>
<dbReference type="AlphaFoldDB" id="A0A067C462"/>
<dbReference type="GeneID" id="24132204"/>
<evidence type="ECO:0000313" key="2">
    <source>
        <dbReference type="Proteomes" id="UP000030745"/>
    </source>
</evidence>
<evidence type="ECO:0000313" key="1">
    <source>
        <dbReference type="EMBL" id="KDO23930.1"/>
    </source>
</evidence>
<accession>A0A067C462</accession>
<dbReference type="KEGG" id="spar:SPRG_10076"/>
<sequence length="161" mass="17293">MVEIPVDMLEPIPDAYDGDVFLYLVDTVTNRVIVGDPYPLRVPHGSRPREICHNAINCVMSCCLPLVAIGAGVVSLLGLAPTAPSAVRNTKFLAEHVVSWILPVPSAQDARKGLRIQDIIKLGDPDHKYGGSTTVLRGTADSIATYTREMAVKAGDSVRMA</sequence>